<evidence type="ECO:0000313" key="6">
    <source>
        <dbReference type="Proteomes" id="UP000253426"/>
    </source>
</evidence>
<dbReference type="Proteomes" id="UP000253426">
    <property type="component" value="Unassembled WGS sequence"/>
</dbReference>
<keyword evidence="4" id="KW-0804">Transcription</keyword>
<evidence type="ECO:0000256" key="1">
    <source>
        <dbReference type="ARBA" id="ARBA00011046"/>
    </source>
</evidence>
<accession>A0A366HQR2</accession>
<dbReference type="SUPFAM" id="SSF46785">
    <property type="entry name" value="Winged helix' DNA-binding domain"/>
    <property type="match status" value="1"/>
</dbReference>
<dbReference type="PIRSF" id="PIRSF019455">
    <property type="entry name" value="CopR_AtkY"/>
    <property type="match status" value="1"/>
</dbReference>
<sequence length="135" mass="15490">MAKLLSRLSPAESEIMRHLWDLQEVRVNELLDACNAERDESITRNTLLVQLERLEAKGWVKRSRDQRAHVFMPAVPRKEGLRHATREFLDRFFGGALTPLLAHCVDEEKLGKKEISDLRALLDEAEAKASSRKKS</sequence>
<dbReference type="Gene3D" id="1.10.10.10">
    <property type="entry name" value="Winged helix-like DNA-binding domain superfamily/Winged helix DNA-binding domain"/>
    <property type="match status" value="1"/>
</dbReference>
<dbReference type="RefSeq" id="WP_113957557.1">
    <property type="nucleotide sequence ID" value="NZ_QNRR01000002.1"/>
</dbReference>
<dbReference type="InterPro" id="IPR036388">
    <property type="entry name" value="WH-like_DNA-bd_sf"/>
</dbReference>
<keyword evidence="6" id="KW-1185">Reference proteome</keyword>
<comment type="caution">
    <text evidence="5">The sequence shown here is derived from an EMBL/GenBank/DDBJ whole genome shotgun (WGS) entry which is preliminary data.</text>
</comment>
<dbReference type="AlphaFoldDB" id="A0A366HQR2"/>
<dbReference type="GO" id="GO:0003677">
    <property type="term" value="F:DNA binding"/>
    <property type="evidence" value="ECO:0007669"/>
    <property type="project" value="UniProtKB-KW"/>
</dbReference>
<evidence type="ECO:0000256" key="3">
    <source>
        <dbReference type="ARBA" id="ARBA00023125"/>
    </source>
</evidence>
<keyword evidence="3" id="KW-0238">DNA-binding</keyword>
<dbReference type="InterPro" id="IPR005650">
    <property type="entry name" value="BlaI_family"/>
</dbReference>
<proteinExistence type="inferred from homology"/>
<comment type="similarity">
    <text evidence="1">Belongs to the BlaI transcriptional regulatory family.</text>
</comment>
<dbReference type="Gene3D" id="1.10.4040.10">
    <property type="entry name" value="Penicillinase repressor domain"/>
    <property type="match status" value="1"/>
</dbReference>
<dbReference type="EMBL" id="QNRR01000002">
    <property type="protein sequence ID" value="RBP46001.1"/>
    <property type="molecule type" value="Genomic_DNA"/>
</dbReference>
<organism evidence="5 6">
    <name type="scientific">Roseimicrobium gellanilyticum</name>
    <dbReference type="NCBI Taxonomy" id="748857"/>
    <lineage>
        <taxon>Bacteria</taxon>
        <taxon>Pseudomonadati</taxon>
        <taxon>Verrucomicrobiota</taxon>
        <taxon>Verrucomicrobiia</taxon>
        <taxon>Verrucomicrobiales</taxon>
        <taxon>Verrucomicrobiaceae</taxon>
        <taxon>Roseimicrobium</taxon>
    </lineage>
</organism>
<keyword evidence="2" id="KW-0805">Transcription regulation</keyword>
<name>A0A366HQR2_9BACT</name>
<evidence type="ECO:0000256" key="4">
    <source>
        <dbReference type="ARBA" id="ARBA00023163"/>
    </source>
</evidence>
<gene>
    <name evidence="5" type="ORF">DES53_102386</name>
</gene>
<dbReference type="Pfam" id="PF03965">
    <property type="entry name" value="Penicillinase_R"/>
    <property type="match status" value="1"/>
</dbReference>
<reference evidence="5 6" key="1">
    <citation type="submission" date="2018-06" db="EMBL/GenBank/DDBJ databases">
        <title>Genomic Encyclopedia of Type Strains, Phase IV (KMG-IV): sequencing the most valuable type-strain genomes for metagenomic binning, comparative biology and taxonomic classification.</title>
        <authorList>
            <person name="Goeker M."/>
        </authorList>
    </citation>
    <scope>NUCLEOTIDE SEQUENCE [LARGE SCALE GENOMIC DNA]</scope>
    <source>
        <strain evidence="5 6">DSM 25532</strain>
    </source>
</reference>
<evidence type="ECO:0000256" key="2">
    <source>
        <dbReference type="ARBA" id="ARBA00023015"/>
    </source>
</evidence>
<evidence type="ECO:0000313" key="5">
    <source>
        <dbReference type="EMBL" id="RBP46001.1"/>
    </source>
</evidence>
<dbReference type="InterPro" id="IPR036390">
    <property type="entry name" value="WH_DNA-bd_sf"/>
</dbReference>
<dbReference type="GO" id="GO:0045892">
    <property type="term" value="P:negative regulation of DNA-templated transcription"/>
    <property type="evidence" value="ECO:0007669"/>
    <property type="project" value="InterPro"/>
</dbReference>
<dbReference type="OrthoDB" id="193905at2"/>
<protein>
    <submittedName>
        <fullName evidence="5">Putative transcriptional regulator</fullName>
    </submittedName>
</protein>